<organism evidence="2 3">
    <name type="scientific">Actinobacteria bacterium BACL2 MAG-121001-bin67</name>
    <dbReference type="NCBI Taxonomy" id="1655572"/>
    <lineage>
        <taxon>Bacteria</taxon>
        <taxon>Bacillati</taxon>
        <taxon>Actinomycetota</taxon>
        <taxon>Actinomycetes</taxon>
        <taxon>Actinomycetes incertae sedis</taxon>
        <taxon>ac1 cluster</taxon>
    </lineage>
</organism>
<protein>
    <recommendedName>
        <fullName evidence="4">Sugar ABC transporter substrate-binding protein</fullName>
    </recommendedName>
</protein>
<keyword evidence="1" id="KW-0732">Signal</keyword>
<accession>A0A0R2PAM6</accession>
<dbReference type="Proteomes" id="UP000053349">
    <property type="component" value="Unassembled WGS sequence"/>
</dbReference>
<evidence type="ECO:0000313" key="3">
    <source>
        <dbReference type="Proteomes" id="UP000053349"/>
    </source>
</evidence>
<evidence type="ECO:0000256" key="1">
    <source>
        <dbReference type="SAM" id="SignalP"/>
    </source>
</evidence>
<dbReference type="PANTHER" id="PTHR43649">
    <property type="entry name" value="ARABINOSE-BINDING PROTEIN-RELATED"/>
    <property type="match status" value="1"/>
</dbReference>
<evidence type="ECO:0000313" key="2">
    <source>
        <dbReference type="EMBL" id="KRO33149.1"/>
    </source>
</evidence>
<comment type="caution">
    <text evidence="2">The sequence shown here is derived from an EMBL/GenBank/DDBJ whole genome shotgun (WGS) entry which is preliminary data.</text>
</comment>
<sequence>MKGKHLLKGRNFKVVALVAAAVLTLSACSSDSESGGEVGGEINVFLIPSPSSTSIQSFIPEFEAETGIKVNVSETPYGEAHQKQLLSYNQKAGAYDIAQFDNTYLAPFCQAKAMLPLDSYISGSDEYDINDFGQGQQDYGKCKGETLGLTLSTEPMIQWYRTDLYEKLGLTPAKTWDEYYENAKKVQAAGFGGQIMGFGPNVSWWWMTLVWSFGGALYDENLNPVVNSKEAVAATDYLKKLLEVSPKGAITATGDDTTSKFLGEDIGAMLNYSGYYGMALDPSINKNAGNIGTAPAPMGSADTTHLAGWNIGVPADAKNPDAAWKFLEFVLGKTNSVKYLESGAAAIGRQSIINNADLVAMNPYLPQLEIPSSSRIERYPQIAVWPEFEVAAIDAVTQVLTGKQKSQAALDALNEKLKPILAKEPKS</sequence>
<dbReference type="Pfam" id="PF01547">
    <property type="entry name" value="SBP_bac_1"/>
    <property type="match status" value="1"/>
</dbReference>
<dbReference type="SUPFAM" id="SSF53850">
    <property type="entry name" value="Periplasmic binding protein-like II"/>
    <property type="match status" value="1"/>
</dbReference>
<dbReference type="PROSITE" id="PS51257">
    <property type="entry name" value="PROKAR_LIPOPROTEIN"/>
    <property type="match status" value="1"/>
</dbReference>
<dbReference type="InterPro" id="IPR006059">
    <property type="entry name" value="SBP"/>
</dbReference>
<feature type="chain" id="PRO_5039187311" description="Sugar ABC transporter substrate-binding protein" evidence="1">
    <location>
        <begin position="30"/>
        <end position="427"/>
    </location>
</feature>
<name>A0A0R2PAM6_9ACTN</name>
<dbReference type="PANTHER" id="PTHR43649:SF12">
    <property type="entry name" value="DIACETYLCHITOBIOSE BINDING PROTEIN DASA"/>
    <property type="match status" value="1"/>
</dbReference>
<dbReference type="CDD" id="cd13585">
    <property type="entry name" value="PBP2_TMBP_like"/>
    <property type="match status" value="1"/>
</dbReference>
<dbReference type="InterPro" id="IPR050490">
    <property type="entry name" value="Bact_solute-bd_prot1"/>
</dbReference>
<proteinExistence type="predicted"/>
<dbReference type="Gene3D" id="3.40.190.10">
    <property type="entry name" value="Periplasmic binding protein-like II"/>
    <property type="match status" value="2"/>
</dbReference>
<dbReference type="AlphaFoldDB" id="A0A0R2PAM6"/>
<evidence type="ECO:0008006" key="4">
    <source>
        <dbReference type="Google" id="ProtNLM"/>
    </source>
</evidence>
<reference evidence="2 3" key="1">
    <citation type="submission" date="2015-10" db="EMBL/GenBank/DDBJ databases">
        <title>Metagenome-Assembled Genomes uncover a global brackish microbiome.</title>
        <authorList>
            <person name="Hugerth L.W."/>
            <person name="Larsson J."/>
            <person name="Alneberg J."/>
            <person name="Lindh M.V."/>
            <person name="Legrand C."/>
            <person name="Pinhassi J."/>
            <person name="Andersson A.F."/>
        </authorList>
    </citation>
    <scope>NUCLEOTIDE SEQUENCE [LARGE SCALE GENOMIC DNA]</scope>
    <source>
        <strain evidence="2">BACL2 MAG-121001-bin67</strain>
    </source>
</reference>
<gene>
    <name evidence="2" type="ORF">ABR64_00715</name>
</gene>
<feature type="signal peptide" evidence="1">
    <location>
        <begin position="1"/>
        <end position="29"/>
    </location>
</feature>
<dbReference type="EMBL" id="LIAW01000013">
    <property type="protein sequence ID" value="KRO33149.1"/>
    <property type="molecule type" value="Genomic_DNA"/>
</dbReference>